<proteinExistence type="predicted"/>
<accession>A0A1Y1ZFW5</accession>
<evidence type="ECO:0000313" key="2">
    <source>
        <dbReference type="EMBL" id="ORY09146.1"/>
    </source>
</evidence>
<evidence type="ECO:0000313" key="3">
    <source>
        <dbReference type="Proteomes" id="UP000193144"/>
    </source>
</evidence>
<name>A0A1Y1ZFW5_9PLEO</name>
<dbReference type="EMBL" id="MCFA01000090">
    <property type="protein sequence ID" value="ORY09146.1"/>
    <property type="molecule type" value="Genomic_DNA"/>
</dbReference>
<keyword evidence="1" id="KW-0472">Membrane</keyword>
<dbReference type="AlphaFoldDB" id="A0A1Y1ZFW5"/>
<keyword evidence="1" id="KW-1133">Transmembrane helix</keyword>
<feature type="transmembrane region" description="Helical" evidence="1">
    <location>
        <begin position="55"/>
        <end position="76"/>
    </location>
</feature>
<reference evidence="2 3" key="1">
    <citation type="submission" date="2016-07" db="EMBL/GenBank/DDBJ databases">
        <title>Pervasive Adenine N6-methylation of Active Genes in Fungi.</title>
        <authorList>
            <consortium name="DOE Joint Genome Institute"/>
            <person name="Mondo S.J."/>
            <person name="Dannebaum R.O."/>
            <person name="Kuo R.C."/>
            <person name="Labutti K."/>
            <person name="Haridas S."/>
            <person name="Kuo A."/>
            <person name="Salamov A."/>
            <person name="Ahrendt S.R."/>
            <person name="Lipzen A."/>
            <person name="Sullivan W."/>
            <person name="Andreopoulos W.B."/>
            <person name="Clum A."/>
            <person name="Lindquist E."/>
            <person name="Daum C."/>
            <person name="Ramamoorthy G.K."/>
            <person name="Gryganskyi A."/>
            <person name="Culley D."/>
            <person name="Magnuson J.K."/>
            <person name="James T.Y."/>
            <person name="O'Malley M.A."/>
            <person name="Stajich J.E."/>
            <person name="Spatafora J.W."/>
            <person name="Visel A."/>
            <person name="Grigoriev I.V."/>
        </authorList>
    </citation>
    <scope>NUCLEOTIDE SEQUENCE [LARGE SCALE GENOMIC DNA]</scope>
    <source>
        <strain evidence="2 3">CBS 115471</strain>
    </source>
</reference>
<keyword evidence="3" id="KW-1185">Reference proteome</keyword>
<feature type="transmembrane region" description="Helical" evidence="1">
    <location>
        <begin position="23"/>
        <end position="43"/>
    </location>
</feature>
<dbReference type="Proteomes" id="UP000193144">
    <property type="component" value="Unassembled WGS sequence"/>
</dbReference>
<protein>
    <submittedName>
        <fullName evidence="2">Uncharacterized protein</fullName>
    </submittedName>
</protein>
<sequence length="193" mass="21262">MNETNLAINSTSIIKDYSTVSSLYGPSAVGASLCAALPVIIFWTLNPAAKRRGLFTNDVIAVLALPTIAFFHMVVITSTSRGLSTTREEDVDRKLTQDSEVYLRSSATLEAVYVVSATYSLVCSNIILAASVQDSKRGWIRSVIMMVPWFLIYVERYDRGLAITQAGASMDGFLRPRTFLYVDVATFPLLFVI</sequence>
<dbReference type="OrthoDB" id="2309723at2759"/>
<feature type="transmembrane region" description="Helical" evidence="1">
    <location>
        <begin position="111"/>
        <end position="131"/>
    </location>
</feature>
<keyword evidence="1" id="KW-0812">Transmembrane</keyword>
<feature type="transmembrane region" description="Helical" evidence="1">
    <location>
        <begin position="138"/>
        <end position="154"/>
    </location>
</feature>
<evidence type="ECO:0000256" key="1">
    <source>
        <dbReference type="SAM" id="Phobius"/>
    </source>
</evidence>
<comment type="caution">
    <text evidence="2">The sequence shown here is derived from an EMBL/GenBank/DDBJ whole genome shotgun (WGS) entry which is preliminary data.</text>
</comment>
<gene>
    <name evidence="2" type="ORF">BCR34DRAFT_589510</name>
</gene>
<organism evidence="2 3">
    <name type="scientific">Clohesyomyces aquaticus</name>
    <dbReference type="NCBI Taxonomy" id="1231657"/>
    <lineage>
        <taxon>Eukaryota</taxon>
        <taxon>Fungi</taxon>
        <taxon>Dikarya</taxon>
        <taxon>Ascomycota</taxon>
        <taxon>Pezizomycotina</taxon>
        <taxon>Dothideomycetes</taxon>
        <taxon>Pleosporomycetidae</taxon>
        <taxon>Pleosporales</taxon>
        <taxon>Lindgomycetaceae</taxon>
        <taxon>Clohesyomyces</taxon>
    </lineage>
</organism>